<dbReference type="InterPro" id="IPR041698">
    <property type="entry name" value="Methyltransf_25"/>
</dbReference>
<feature type="domain" description="Methyltransferase" evidence="1">
    <location>
        <begin position="51"/>
        <end position="144"/>
    </location>
</feature>
<protein>
    <submittedName>
        <fullName evidence="2">SAM-dependent methyltransferase</fullName>
        <ecNumber evidence="2">2.1.1.-</ecNumber>
    </submittedName>
</protein>
<gene>
    <name evidence="2" type="ORF">ACFPN6_27875</name>
</gene>
<evidence type="ECO:0000313" key="2">
    <source>
        <dbReference type="EMBL" id="MFC5228322.1"/>
    </source>
</evidence>
<dbReference type="EMBL" id="JBHSKL010000039">
    <property type="protein sequence ID" value="MFC5228322.1"/>
    <property type="molecule type" value="Genomic_DNA"/>
</dbReference>
<proteinExistence type="predicted"/>
<accession>A0ABW0DF83</accession>
<dbReference type="RefSeq" id="WP_309059022.1">
    <property type="nucleotide sequence ID" value="NZ_BAAASS010000002.1"/>
</dbReference>
<evidence type="ECO:0000259" key="1">
    <source>
        <dbReference type="Pfam" id="PF13649"/>
    </source>
</evidence>
<reference evidence="3" key="1">
    <citation type="journal article" date="2019" name="Int. J. Syst. Evol. Microbiol.">
        <title>The Global Catalogue of Microorganisms (GCM) 10K type strain sequencing project: providing services to taxonomists for standard genome sequencing and annotation.</title>
        <authorList>
            <consortium name="The Broad Institute Genomics Platform"/>
            <consortium name="The Broad Institute Genome Sequencing Center for Infectious Disease"/>
            <person name="Wu L."/>
            <person name="Ma J."/>
        </authorList>
    </citation>
    <scope>NUCLEOTIDE SEQUENCE [LARGE SCALE GENOMIC DNA]</scope>
    <source>
        <strain evidence="3">CCM 8479</strain>
    </source>
</reference>
<keyword evidence="2" id="KW-0489">Methyltransferase</keyword>
<dbReference type="Proteomes" id="UP001596156">
    <property type="component" value="Unassembled WGS sequence"/>
</dbReference>
<name>A0ABW0DF83_STRFI</name>
<keyword evidence="3" id="KW-1185">Reference proteome</keyword>
<evidence type="ECO:0000313" key="3">
    <source>
        <dbReference type="Proteomes" id="UP001596156"/>
    </source>
</evidence>
<dbReference type="InterPro" id="IPR029063">
    <property type="entry name" value="SAM-dependent_MTases_sf"/>
</dbReference>
<dbReference type="Pfam" id="PF13649">
    <property type="entry name" value="Methyltransf_25"/>
    <property type="match status" value="1"/>
</dbReference>
<comment type="caution">
    <text evidence="2">The sequence shown here is derived from an EMBL/GenBank/DDBJ whole genome shotgun (WGS) entry which is preliminary data.</text>
</comment>
<dbReference type="Gene3D" id="2.20.25.110">
    <property type="entry name" value="S-adenosyl-L-methionine-dependent methyltransferases"/>
    <property type="match status" value="1"/>
</dbReference>
<dbReference type="InterPro" id="IPR050508">
    <property type="entry name" value="Methyltransf_Superfamily"/>
</dbReference>
<dbReference type="SUPFAM" id="SSF53335">
    <property type="entry name" value="S-adenosyl-L-methionine-dependent methyltransferases"/>
    <property type="match status" value="1"/>
</dbReference>
<dbReference type="EC" id="2.1.1.-" evidence="2"/>
<organism evidence="2 3">
    <name type="scientific">Streptomyces fimbriatus</name>
    <dbReference type="NCBI Taxonomy" id="68197"/>
    <lineage>
        <taxon>Bacteria</taxon>
        <taxon>Bacillati</taxon>
        <taxon>Actinomycetota</taxon>
        <taxon>Actinomycetes</taxon>
        <taxon>Kitasatosporales</taxon>
        <taxon>Streptomycetaceae</taxon>
        <taxon>Streptomyces</taxon>
    </lineage>
</organism>
<dbReference type="Gene3D" id="3.40.50.150">
    <property type="entry name" value="Vaccinia Virus protein VP39"/>
    <property type="match status" value="1"/>
</dbReference>
<dbReference type="GO" id="GO:0008168">
    <property type="term" value="F:methyltransferase activity"/>
    <property type="evidence" value="ECO:0007669"/>
    <property type="project" value="UniProtKB-KW"/>
</dbReference>
<dbReference type="PANTHER" id="PTHR42912">
    <property type="entry name" value="METHYLTRANSFERASE"/>
    <property type="match status" value="1"/>
</dbReference>
<dbReference type="GO" id="GO:0032259">
    <property type="term" value="P:methylation"/>
    <property type="evidence" value="ECO:0007669"/>
    <property type="project" value="UniProtKB-KW"/>
</dbReference>
<keyword evidence="2" id="KW-0808">Transferase</keyword>
<sequence length="253" mass="28738">MNSRKPHVDWDILFGDDYDFFDLPDLTPELSEREAASMVKLGGFEPGMTLLDAPCGHGRHANVLAAQGYSVVGVDRDERFLAMAAAEAGQRGVDVDYRQLDLREMDFDAEFDAAVSWYSSFGYFDDETDRDILRRYRRALRPGGRFLLDMHSPYRHIPSILANHEMHVDVLRRGGNMAIDIQELDAEASRYYAEKITIRGSKVERARYSVRMFTAPEILEWFRTAGFSGTRVMNEHGGTFTVSSRRLVVLGIA</sequence>
<dbReference type="CDD" id="cd02440">
    <property type="entry name" value="AdoMet_MTases"/>
    <property type="match status" value="1"/>
</dbReference>